<dbReference type="EMBL" id="SHOA02000013">
    <property type="protein sequence ID" value="TDH68009.1"/>
    <property type="molecule type" value="Genomic_DNA"/>
</dbReference>
<dbReference type="InterPro" id="IPR013128">
    <property type="entry name" value="Peptidase_C1A"/>
</dbReference>
<dbReference type="AlphaFoldDB" id="A0A976IDT9"/>
<comment type="caution">
    <text evidence="7">The sequence shown here is derived from an EMBL/GenBank/DDBJ whole genome shotgun (WGS) entry which is preliminary data.</text>
</comment>
<sequence length="590" mass="66701">MAPPLDTMESSALERLLPASEAPRHQPQRENAALRHYRSKSRRIWCAIIALTLGILGFIAVLAILRAVEDASHLVPTKRPIFPTQYEASITFNMPYINMVEPLYIHMDEAKGLQKLSYYGGTDVYLFNTSGSSYQIIPVIHTRKCFKFGSEAIQHVFPNVTFFEPQHGIYLVKGRPCFSWKFVTSIAEPTIDGLLGEYTLYVDQETDQPIRFHYVGRNQMLGGSHIDEYYLDYVYVREGPVDEDVFTFLPSFMNCTDMSSEDERMQRNPKQDIHLLMPEGIARKKELFINFTTTHNKTYMDNEDAAERMAIFHTNLRFINGENRKGLPYHLKVNQFADLRHDERLLLHRSTLNQRVNDNKAMAMHQFSSFKEPGDIDWRLKGAVTPVKDQGACGSCWTFGTTGAMEGAVFNQQKKLYNLSQQNLLDCSWDYGNNGCGGGFDYQAYEWIMANGGIETTTTYGPYRNAPDYCHFHADNAIGTMKGFVNVTGIDAFNDALATVGPLAVSIDATLPSFYFYGGGYYEDAQCKSDLDHLDHSVLAVGVTTHNGHKYTLIKNSWSTHWGEDGYIKIMQKGNLCGVATAATYPVLSE</sequence>
<evidence type="ECO:0000259" key="5">
    <source>
        <dbReference type="SMART" id="SM00645"/>
    </source>
</evidence>
<protein>
    <submittedName>
        <fullName evidence="7">Uncharacterized protein</fullName>
    </submittedName>
</protein>
<dbReference type="GeneID" id="94347566"/>
<dbReference type="InterPro" id="IPR000668">
    <property type="entry name" value="Peptidase_C1A_C"/>
</dbReference>
<feature type="domain" description="Cathepsin propeptide inhibitor" evidence="6">
    <location>
        <begin position="288"/>
        <end position="344"/>
    </location>
</feature>
<dbReference type="SUPFAM" id="SSF54001">
    <property type="entry name" value="Cysteine proteinases"/>
    <property type="match status" value="1"/>
</dbReference>
<evidence type="ECO:0000256" key="2">
    <source>
        <dbReference type="ARBA" id="ARBA00023145"/>
    </source>
</evidence>
<keyword evidence="4" id="KW-1133">Transmembrane helix</keyword>
<dbReference type="InterPro" id="IPR000169">
    <property type="entry name" value="Pept_cys_AS"/>
</dbReference>
<feature type="transmembrane region" description="Helical" evidence="4">
    <location>
        <begin position="44"/>
        <end position="65"/>
    </location>
</feature>
<dbReference type="Proteomes" id="UP000294530">
    <property type="component" value="Unassembled WGS sequence"/>
</dbReference>
<dbReference type="OrthoDB" id="65740at2759"/>
<dbReference type="InterPro" id="IPR039417">
    <property type="entry name" value="Peptidase_C1A_papain-like"/>
</dbReference>
<dbReference type="Gene3D" id="3.90.70.10">
    <property type="entry name" value="Cysteine proteinases"/>
    <property type="match status" value="1"/>
</dbReference>
<dbReference type="SMART" id="SM00645">
    <property type="entry name" value="Pept_C1"/>
    <property type="match status" value="1"/>
</dbReference>
<dbReference type="InterPro" id="IPR038765">
    <property type="entry name" value="Papain-like_cys_pep_sf"/>
</dbReference>
<dbReference type="InterPro" id="IPR013201">
    <property type="entry name" value="Prot_inhib_I29"/>
</dbReference>
<dbReference type="Pfam" id="PF00112">
    <property type="entry name" value="Peptidase_C1"/>
    <property type="match status" value="1"/>
</dbReference>
<dbReference type="Pfam" id="PF08246">
    <property type="entry name" value="Inhibitor_I29"/>
    <property type="match status" value="1"/>
</dbReference>
<dbReference type="FunFam" id="3.90.70.10:FF:000332">
    <property type="entry name" value="Cathepsin L1"/>
    <property type="match status" value="1"/>
</dbReference>
<evidence type="ECO:0000256" key="3">
    <source>
        <dbReference type="ARBA" id="ARBA00023157"/>
    </source>
</evidence>
<dbReference type="GO" id="GO:0006508">
    <property type="term" value="P:proteolysis"/>
    <property type="evidence" value="ECO:0007669"/>
    <property type="project" value="InterPro"/>
</dbReference>
<dbReference type="KEGG" id="blac:94347566"/>
<dbReference type="PROSITE" id="PS00139">
    <property type="entry name" value="THIOL_PROTEASE_CYS"/>
    <property type="match status" value="1"/>
</dbReference>
<accession>A0A976IDT9</accession>
<gene>
    <name evidence="7" type="ORF">CCR75_003802</name>
</gene>
<evidence type="ECO:0000256" key="4">
    <source>
        <dbReference type="SAM" id="Phobius"/>
    </source>
</evidence>
<reference evidence="7 8" key="1">
    <citation type="journal article" date="2021" name="Genome Biol.">
        <title>AFLAP: assembly-free linkage analysis pipeline using k-mers from genome sequencing data.</title>
        <authorList>
            <person name="Fletcher K."/>
            <person name="Zhang L."/>
            <person name="Gil J."/>
            <person name="Han R."/>
            <person name="Cavanaugh K."/>
            <person name="Michelmore R."/>
        </authorList>
    </citation>
    <scope>NUCLEOTIDE SEQUENCE [LARGE SCALE GENOMIC DNA]</scope>
    <source>
        <strain evidence="7 8">SF5</strain>
    </source>
</reference>
<evidence type="ECO:0000256" key="1">
    <source>
        <dbReference type="ARBA" id="ARBA00008455"/>
    </source>
</evidence>
<organism evidence="7 8">
    <name type="scientific">Bremia lactucae</name>
    <name type="common">Lettuce downy mildew</name>
    <dbReference type="NCBI Taxonomy" id="4779"/>
    <lineage>
        <taxon>Eukaryota</taxon>
        <taxon>Sar</taxon>
        <taxon>Stramenopiles</taxon>
        <taxon>Oomycota</taxon>
        <taxon>Peronosporomycetes</taxon>
        <taxon>Peronosporales</taxon>
        <taxon>Peronosporaceae</taxon>
        <taxon>Bremia</taxon>
    </lineage>
</organism>
<dbReference type="PANTHER" id="PTHR12411">
    <property type="entry name" value="CYSTEINE PROTEASE FAMILY C1-RELATED"/>
    <property type="match status" value="1"/>
</dbReference>
<evidence type="ECO:0000313" key="7">
    <source>
        <dbReference type="EMBL" id="TDH68009.1"/>
    </source>
</evidence>
<comment type="similarity">
    <text evidence="1">Belongs to the peptidase C1 family.</text>
</comment>
<feature type="domain" description="Peptidase C1A papain C-terminal" evidence="5">
    <location>
        <begin position="372"/>
        <end position="587"/>
    </location>
</feature>
<keyword evidence="4" id="KW-0472">Membrane</keyword>
<dbReference type="CDD" id="cd02248">
    <property type="entry name" value="Peptidase_C1A"/>
    <property type="match status" value="1"/>
</dbReference>
<dbReference type="SMART" id="SM00848">
    <property type="entry name" value="Inhibitor_I29"/>
    <property type="match status" value="1"/>
</dbReference>
<name>A0A976IDT9_BRELC</name>
<proteinExistence type="inferred from homology"/>
<keyword evidence="3" id="KW-1015">Disulfide bond</keyword>
<dbReference type="RefSeq" id="XP_067817508.1">
    <property type="nucleotide sequence ID" value="XM_067961895.1"/>
</dbReference>
<dbReference type="GO" id="GO:0008234">
    <property type="term" value="F:cysteine-type peptidase activity"/>
    <property type="evidence" value="ECO:0007669"/>
    <property type="project" value="InterPro"/>
</dbReference>
<keyword evidence="2" id="KW-0865">Zymogen</keyword>
<evidence type="ECO:0000313" key="8">
    <source>
        <dbReference type="Proteomes" id="UP000294530"/>
    </source>
</evidence>
<keyword evidence="8" id="KW-1185">Reference proteome</keyword>
<keyword evidence="4" id="KW-0812">Transmembrane</keyword>
<evidence type="ECO:0000259" key="6">
    <source>
        <dbReference type="SMART" id="SM00848"/>
    </source>
</evidence>